<protein>
    <submittedName>
        <fullName evidence="2">SWIB/MDM2 domain superfamily protein</fullName>
    </submittedName>
</protein>
<proteinExistence type="predicted"/>
<feature type="region of interest" description="Disordered" evidence="1">
    <location>
        <begin position="51"/>
        <end position="85"/>
    </location>
</feature>
<keyword evidence="3" id="KW-1185">Reference proteome</keyword>
<feature type="compositionally biased region" description="Basic and acidic residues" evidence="1">
    <location>
        <begin position="51"/>
        <end position="60"/>
    </location>
</feature>
<gene>
    <name evidence="2" type="ORF">SHERM_22758</name>
</gene>
<evidence type="ECO:0000256" key="1">
    <source>
        <dbReference type="SAM" id="MobiDB-lite"/>
    </source>
</evidence>
<reference evidence="2" key="1">
    <citation type="submission" date="2019-12" db="EMBL/GenBank/DDBJ databases">
        <authorList>
            <person name="Scholes J."/>
        </authorList>
    </citation>
    <scope>NUCLEOTIDE SEQUENCE</scope>
</reference>
<evidence type="ECO:0000313" key="2">
    <source>
        <dbReference type="EMBL" id="CAA0827062.1"/>
    </source>
</evidence>
<dbReference type="EMBL" id="CACSLK010027716">
    <property type="protein sequence ID" value="CAA0827062.1"/>
    <property type="molecule type" value="Genomic_DNA"/>
</dbReference>
<dbReference type="Proteomes" id="UP001153555">
    <property type="component" value="Unassembled WGS sequence"/>
</dbReference>
<evidence type="ECO:0000313" key="3">
    <source>
        <dbReference type="Proteomes" id="UP001153555"/>
    </source>
</evidence>
<feature type="non-terminal residue" evidence="2">
    <location>
        <position position="85"/>
    </location>
</feature>
<sequence length="85" mass="9010">MAASFGVFSSIFPANTSPLSRLSPTAVRLAPANLRPMRTVTVAAAASNAAVEKKKREPKGIMKPQRVSPEMQAFLGGTAEIPRTQ</sequence>
<name>A0A9N7RF76_STRHE</name>
<comment type="caution">
    <text evidence="2">The sequence shown here is derived from an EMBL/GenBank/DDBJ whole genome shotgun (WGS) entry which is preliminary data.</text>
</comment>
<organism evidence="2 3">
    <name type="scientific">Striga hermonthica</name>
    <name type="common">Purple witchweed</name>
    <name type="synonym">Buchnera hermonthica</name>
    <dbReference type="NCBI Taxonomy" id="68872"/>
    <lineage>
        <taxon>Eukaryota</taxon>
        <taxon>Viridiplantae</taxon>
        <taxon>Streptophyta</taxon>
        <taxon>Embryophyta</taxon>
        <taxon>Tracheophyta</taxon>
        <taxon>Spermatophyta</taxon>
        <taxon>Magnoliopsida</taxon>
        <taxon>eudicotyledons</taxon>
        <taxon>Gunneridae</taxon>
        <taxon>Pentapetalae</taxon>
        <taxon>asterids</taxon>
        <taxon>lamiids</taxon>
        <taxon>Lamiales</taxon>
        <taxon>Orobanchaceae</taxon>
        <taxon>Buchnereae</taxon>
        <taxon>Striga</taxon>
    </lineage>
</organism>
<accession>A0A9N7RF76</accession>
<dbReference type="AlphaFoldDB" id="A0A9N7RF76"/>
<dbReference type="OrthoDB" id="10251073at2759"/>